<evidence type="ECO:0000256" key="1">
    <source>
        <dbReference type="ARBA" id="ARBA00014286"/>
    </source>
</evidence>
<dbReference type="SUPFAM" id="SSF51695">
    <property type="entry name" value="PLC-like phosphodiesterases"/>
    <property type="match status" value="1"/>
</dbReference>
<dbReference type="GO" id="GO:0008081">
    <property type="term" value="F:phosphoric diester hydrolase activity"/>
    <property type="evidence" value="ECO:0007669"/>
    <property type="project" value="InterPro"/>
</dbReference>
<dbReference type="Gene3D" id="3.20.20.190">
    <property type="entry name" value="Phosphatidylinositol (PI) phosphodiesterase"/>
    <property type="match status" value="1"/>
</dbReference>
<dbReference type="CDD" id="cd08577">
    <property type="entry name" value="PI-PLCc_GDPD_SF_unchar3"/>
    <property type="match status" value="1"/>
</dbReference>
<dbReference type="InterPro" id="IPR051236">
    <property type="entry name" value="HAT_RTT109-like"/>
</dbReference>
<dbReference type="InterPro" id="IPR017946">
    <property type="entry name" value="PLC-like_Pdiesterase_TIM-brl"/>
</dbReference>
<dbReference type="PANTHER" id="PTHR31571:SF1">
    <property type="entry name" value="ALTERED INHERITANCE OF MITOCHONDRIA PROTEIN 6"/>
    <property type="match status" value="1"/>
</dbReference>
<dbReference type="AlphaFoldDB" id="A0A556MVJ7"/>
<dbReference type="OrthoDB" id="9794455at2"/>
<comment type="caution">
    <text evidence="2">The sequence shown here is derived from an EMBL/GenBank/DDBJ whole genome shotgun (WGS) entry which is preliminary data.</text>
</comment>
<dbReference type="Pfam" id="PF13653">
    <property type="entry name" value="GDPD_2"/>
    <property type="match status" value="1"/>
</dbReference>
<evidence type="ECO:0000313" key="3">
    <source>
        <dbReference type="Proteomes" id="UP000318733"/>
    </source>
</evidence>
<sequence length="283" mass="32180">MLIPLVNFSPKKALFILMFFVSPFLVKAQCIALPNAFAHNDYRHKRPLIDAETNGYTHIEADVFLHKNKLVVAHINPYFKGKRTLENLYLIPLQEQVNKNNGYVYAGLEQPVTLMIDIKTDAKKTYAELKTILEKYRPILSSYDTGKVSLRAVTIVLSGHKPYDIVKGEQSRLAFIDEDLRKVDRDTIANVSKMASCKYSKLLKWKGAGNISEREKRRLCNYVSIAHKNGEQVRLWASPDNKAVWNEILSCGVDLINTDKLVALKEFLLSRPNQTTTTATLPN</sequence>
<reference evidence="2 3" key="1">
    <citation type="submission" date="2019-07" db="EMBL/GenBank/DDBJ databases">
        <authorList>
            <person name="Huq M.A."/>
        </authorList>
    </citation>
    <scope>NUCLEOTIDE SEQUENCE [LARGE SCALE GENOMIC DNA]</scope>
    <source>
        <strain evidence="2 3">MAH-19</strain>
    </source>
</reference>
<gene>
    <name evidence="2" type="ORF">FO440_07180</name>
</gene>
<protein>
    <recommendedName>
        <fullName evidence="1">Altered inheritance of mitochondria protein 6</fullName>
    </recommendedName>
</protein>
<organism evidence="2 3">
    <name type="scientific">Mucilaginibacter corticis</name>
    <dbReference type="NCBI Taxonomy" id="2597670"/>
    <lineage>
        <taxon>Bacteria</taxon>
        <taxon>Pseudomonadati</taxon>
        <taxon>Bacteroidota</taxon>
        <taxon>Sphingobacteriia</taxon>
        <taxon>Sphingobacteriales</taxon>
        <taxon>Sphingobacteriaceae</taxon>
        <taxon>Mucilaginibacter</taxon>
    </lineage>
</organism>
<proteinExistence type="predicted"/>
<dbReference type="InterPro" id="IPR039559">
    <property type="entry name" value="AIM6_PI-PLC-like_dom"/>
</dbReference>
<dbReference type="PANTHER" id="PTHR31571">
    <property type="entry name" value="ALTERED INHERITANCE OF MITOCHONDRIA PROTEIN 6"/>
    <property type="match status" value="1"/>
</dbReference>
<dbReference type="Proteomes" id="UP000318733">
    <property type="component" value="Unassembled WGS sequence"/>
</dbReference>
<name>A0A556MVJ7_9SPHI</name>
<keyword evidence="3" id="KW-1185">Reference proteome</keyword>
<dbReference type="EMBL" id="VLPK01000001">
    <property type="protein sequence ID" value="TSJ43956.1"/>
    <property type="molecule type" value="Genomic_DNA"/>
</dbReference>
<dbReference type="GO" id="GO:0006629">
    <property type="term" value="P:lipid metabolic process"/>
    <property type="evidence" value="ECO:0007669"/>
    <property type="project" value="InterPro"/>
</dbReference>
<accession>A0A556MVJ7</accession>
<evidence type="ECO:0000313" key="2">
    <source>
        <dbReference type="EMBL" id="TSJ43956.1"/>
    </source>
</evidence>